<dbReference type="AlphaFoldDB" id="D5U279"/>
<accession>D5U279</accession>
<protein>
    <recommendedName>
        <fullName evidence="3">Nucleotidyl transferase AbiEii/AbiGii toxin family protein</fullName>
    </recommendedName>
</protein>
<name>D5U279_THEAM</name>
<reference evidence="1 2" key="1">
    <citation type="journal article" date="2010" name="Stand. Genomic Sci.">
        <title>Complete genome sequence of Thermosphaera aggregans type strain (M11TL).</title>
        <authorList>
            <person name="Spring S."/>
            <person name="Rachel R."/>
            <person name="Lapidus A."/>
            <person name="Davenport K."/>
            <person name="Tice H."/>
            <person name="Copeland A."/>
            <person name="Cheng J.F."/>
            <person name="Lucas S."/>
            <person name="Chen F."/>
            <person name="Nolan M."/>
            <person name="Bruce D."/>
            <person name="Goodwin L."/>
            <person name="Pitluck S."/>
            <person name="Ivanova N."/>
            <person name="Mavromatis K."/>
            <person name="Ovchinnikova G."/>
            <person name="Pati A."/>
            <person name="Chen A."/>
            <person name="Palaniappan K."/>
            <person name="Land M."/>
            <person name="Hauser L."/>
            <person name="Chang Y.J."/>
            <person name="Jeffries C.C."/>
            <person name="Brettin T."/>
            <person name="Detter J.C."/>
            <person name="Tapia R."/>
            <person name="Han C."/>
            <person name="Heimerl T."/>
            <person name="Weikl F."/>
            <person name="Brambilla E."/>
            <person name="Goker M."/>
            <person name="Bristow J."/>
            <person name="Eisen J.A."/>
            <person name="Markowitz V."/>
            <person name="Hugenholtz P."/>
            <person name="Kyrpides N.C."/>
            <person name="Klenk H.P."/>
        </authorList>
    </citation>
    <scope>NUCLEOTIDE SEQUENCE [LARGE SCALE GENOMIC DNA]</scope>
    <source>
        <strain evidence="2">DSM 11486 / M11TL</strain>
    </source>
</reference>
<dbReference type="RefSeq" id="WP_013129822.1">
    <property type="nucleotide sequence ID" value="NC_014160.1"/>
</dbReference>
<dbReference type="KEGG" id="tag:Tagg_0958"/>
<gene>
    <name evidence="1" type="ordered locus">Tagg_0958</name>
</gene>
<evidence type="ECO:0008006" key="3">
    <source>
        <dbReference type="Google" id="ProtNLM"/>
    </source>
</evidence>
<keyword evidence="2" id="KW-1185">Reference proteome</keyword>
<dbReference type="STRING" id="633148.Tagg_0958"/>
<proteinExistence type="predicted"/>
<reference evidence="2" key="2">
    <citation type="journal article" date="2010" name="Stand. Genomic Sci.">
        <title>Complete genome sequence of Thermosphaera aggregans type strain (M11TLT).</title>
        <authorList>
            <person name="Spring S."/>
            <person name="Rachel R."/>
            <person name="Lapidus A."/>
            <person name="Davenport K."/>
            <person name="Tice H."/>
            <person name="Copeland A."/>
            <person name="Cheng J.-F."/>
            <person name="Lucas S."/>
            <person name="Chen F."/>
            <person name="Nolan M."/>
            <person name="Bruce D."/>
            <person name="Goodwin L."/>
            <person name="Pitluck S."/>
            <person name="Ivanova N."/>
            <person name="Mavromatis K."/>
            <person name="Ovchinnikova G."/>
            <person name="Pati A."/>
            <person name="Chen A."/>
            <person name="Palaniappan K."/>
            <person name="Land M."/>
            <person name="Hauser L."/>
            <person name="Chang Y.-J."/>
            <person name="Jeffries C.C."/>
            <person name="Brettin T."/>
            <person name="Detter J.C."/>
            <person name="Tapia R."/>
            <person name="Han C."/>
            <person name="Heimerl T."/>
            <person name="Weikl F."/>
            <person name="Brambilla E."/>
            <person name="Goker M."/>
            <person name="Bristow J."/>
            <person name="Eisen J.A."/>
            <person name="Markowitz V."/>
            <person name="Hugenholtz P."/>
            <person name="Kyrpides N.C."/>
            <person name="Klenk H.-P."/>
        </authorList>
    </citation>
    <scope>NUCLEOTIDE SEQUENCE [LARGE SCALE GENOMIC DNA]</scope>
    <source>
        <strain evidence="2">DSM 11486 / M11TL</strain>
    </source>
</reference>
<dbReference type="EMBL" id="CP001939">
    <property type="protein sequence ID" value="ADG91229.1"/>
    <property type="molecule type" value="Genomic_DNA"/>
</dbReference>
<dbReference type="Proteomes" id="UP000002376">
    <property type="component" value="Chromosome"/>
</dbReference>
<organism evidence="1 2">
    <name type="scientific">Thermosphaera aggregans (strain DSM 11486 / M11TL)</name>
    <dbReference type="NCBI Taxonomy" id="633148"/>
    <lineage>
        <taxon>Archaea</taxon>
        <taxon>Thermoproteota</taxon>
        <taxon>Thermoprotei</taxon>
        <taxon>Desulfurococcales</taxon>
        <taxon>Desulfurococcaceae</taxon>
        <taxon>Thermosphaera</taxon>
    </lineage>
</organism>
<dbReference type="OrthoDB" id="21412at2157"/>
<sequence length="206" mass="23893">MGEGREDFKVEEVASELLRVFEERILPRLLNIADESKRYLLFAGWLNTFLEERSMGRIIITGGFAVEIYTGRVYRTMDVDVIVEGDARIVESFLAGFSERIGRGFLPIYDVLSLKSIDIVSTVYNRGKPPVKILVEEYHVYLDPVEDLIAIYLDGWKNRGSTEDRDKAIWLMGTWANKLDFEYLEEICRNRRVVDKLVELKQLLSM</sequence>
<evidence type="ECO:0000313" key="2">
    <source>
        <dbReference type="Proteomes" id="UP000002376"/>
    </source>
</evidence>
<dbReference type="HOGENOM" id="CLU_106322_0_0_2"/>
<evidence type="ECO:0000313" key="1">
    <source>
        <dbReference type="EMBL" id="ADG91229.1"/>
    </source>
</evidence>
<dbReference type="eggNOG" id="arCOG05472">
    <property type="taxonomic scope" value="Archaea"/>
</dbReference>
<dbReference type="GeneID" id="9165979"/>
<reference key="3">
    <citation type="submission" date="2010-02" db="EMBL/GenBank/DDBJ databases">
        <title>Complete genome sequence of Thermosphaera aggregans type strain (M11TL).</title>
        <authorList>
            <consortium name="US DOE Joint Genome Institute (JGI-PGF)"/>
            <person name="Spring S."/>
            <person name="Lapidus A."/>
            <person name="Munk C."/>
            <person name="Schroeder M."/>
            <person name="Glavina Del Rio T."/>
            <person name="Tice H."/>
            <person name="Copeland A."/>
            <person name="Cheng J.-F."/>
            <person name="Lucas S."/>
            <person name="Chen F."/>
            <person name="Nolan M."/>
            <person name="Bruce D."/>
            <person name="Goodwin L."/>
            <person name="Pitluck S."/>
            <person name="Ivanova N."/>
            <person name="Mavromatis K."/>
            <person name="Ovchinnikova G."/>
            <person name="Pati A."/>
            <person name="Chen A."/>
            <person name="Palaniappan K."/>
            <person name="Land M."/>
            <person name="Hauser L."/>
            <person name="Chang Y.-J."/>
            <person name="Jeffries C.C."/>
            <person name="Brettin T."/>
            <person name="Detter J.C."/>
            <person name="Tapia R."/>
            <person name="Han C."/>
            <person name="Chain P."/>
            <person name="Heimerl T."/>
            <person name="Weik F."/>
            <person name="Goker M."/>
            <person name="Rachel R."/>
            <person name="Bristow J."/>
            <person name="Eisen J.A."/>
            <person name="Markowitz V."/>
            <person name="Hugenholtz P."/>
            <person name="Kyrpides N.C."/>
            <person name="Klenk H.-P."/>
        </authorList>
    </citation>
    <scope>NUCLEOTIDE SEQUENCE</scope>
    <source>
        <strain>DSM 11486</strain>
    </source>
</reference>